<dbReference type="PROSITE" id="PS00662">
    <property type="entry name" value="T2SP_E"/>
    <property type="match status" value="1"/>
</dbReference>
<dbReference type="Pfam" id="PF05157">
    <property type="entry name" value="MshEN"/>
    <property type="match status" value="1"/>
</dbReference>
<dbReference type="Proteomes" id="UP000178587">
    <property type="component" value="Unassembled WGS sequence"/>
</dbReference>
<dbReference type="GO" id="GO:0005524">
    <property type="term" value="F:ATP binding"/>
    <property type="evidence" value="ECO:0007669"/>
    <property type="project" value="UniProtKB-KW"/>
</dbReference>
<feature type="domain" description="Bacterial type II secretion system protein E" evidence="5">
    <location>
        <begin position="368"/>
        <end position="382"/>
    </location>
</feature>
<dbReference type="SUPFAM" id="SSF52540">
    <property type="entry name" value="P-loop containing nucleoside triphosphate hydrolases"/>
    <property type="match status" value="1"/>
</dbReference>
<proteinExistence type="inferred from homology"/>
<organism evidence="6 7">
    <name type="scientific">Candidatus Kaiserbacteria bacterium RIFCSPLOWO2_01_FULL_50_24</name>
    <dbReference type="NCBI Taxonomy" id="1798507"/>
    <lineage>
        <taxon>Bacteria</taxon>
        <taxon>Candidatus Kaiseribacteriota</taxon>
    </lineage>
</organism>
<dbReference type="Gene3D" id="3.30.300.160">
    <property type="entry name" value="Type II secretion system, protein E, N-terminal domain"/>
    <property type="match status" value="1"/>
</dbReference>
<feature type="region of interest" description="Disordered" evidence="4">
    <location>
        <begin position="559"/>
        <end position="589"/>
    </location>
</feature>
<dbReference type="InterPro" id="IPR001482">
    <property type="entry name" value="T2SS/T4SS_dom"/>
</dbReference>
<dbReference type="CDD" id="cd01129">
    <property type="entry name" value="PulE-GspE-like"/>
    <property type="match status" value="1"/>
</dbReference>
<sequence length="589" mass="65280">MPPLQPTQPASEIGTEFVLTKETEGTAAAPKRSVPDATVPYDILQYIPEESVAHYQLAPLGLQDGVLEVGMVDPDNINGVDALNFITRKTGVPFKVFQISTEDFKRVLGMYRGLKGDVGQAVVDLATERRSEKRPIESDERALRLDDVSIGENTNSDISRVMQEDAPTIKIVSTILRYAIDGGASDIHVEPMSDGVRVRYRVDGVLHTSVVLPINTHRGLVARIKVLASVRLDEQRKPQDGRFSATFDNRKIDFRVSTFPTYNGEKIEIRILDREQGFIALDKIGLSERNLRVVRSAIGRPHGLVLLSGPTGSGKSTTLYSMFSEVDREHQNVLSLEDPIEYYIDGMNQSQVRPEIGYTFANGLRTTLRQDPDVIMVGEIRDSETAKLAVQAALTGHLVFSTIHTNDAVGTITRLMDMGVEPYLIPPVLIASVAQRLVRTLCPEGGKEVPLSVSNRRSLEERVVLLPEKYRFSIPKTVREPMPSPTCPTGMRGRTAAFEVLEMTPEIESIILDNPTETKLWSAARAQGMLTMREDAALKAFQGLLPFSEVNMLSTFAMDEEEESIEKEVETKTKEANSASIEESKTQQL</sequence>
<comment type="caution">
    <text evidence="6">The sequence shown here is derived from an EMBL/GenBank/DDBJ whole genome shotgun (WGS) entry which is preliminary data.</text>
</comment>
<dbReference type="InterPro" id="IPR027417">
    <property type="entry name" value="P-loop_NTPase"/>
</dbReference>
<evidence type="ECO:0000313" key="7">
    <source>
        <dbReference type="Proteomes" id="UP000178587"/>
    </source>
</evidence>
<accession>A0A1F6EQZ7</accession>
<evidence type="ECO:0000313" key="6">
    <source>
        <dbReference type="EMBL" id="OGG76038.1"/>
    </source>
</evidence>
<dbReference type="PANTHER" id="PTHR30258:SF3">
    <property type="entry name" value="SLL1921 PROTEIN"/>
    <property type="match status" value="1"/>
</dbReference>
<evidence type="ECO:0000256" key="1">
    <source>
        <dbReference type="ARBA" id="ARBA00006611"/>
    </source>
</evidence>
<evidence type="ECO:0000259" key="5">
    <source>
        <dbReference type="PROSITE" id="PS00662"/>
    </source>
</evidence>
<dbReference type="STRING" id="1798507.A3A34_00090"/>
<dbReference type="PANTHER" id="PTHR30258">
    <property type="entry name" value="TYPE II SECRETION SYSTEM PROTEIN GSPE-RELATED"/>
    <property type="match status" value="1"/>
</dbReference>
<evidence type="ECO:0000256" key="2">
    <source>
        <dbReference type="ARBA" id="ARBA00022741"/>
    </source>
</evidence>
<comment type="similarity">
    <text evidence="1">Belongs to the GSP E family.</text>
</comment>
<feature type="compositionally biased region" description="Basic and acidic residues" evidence="4">
    <location>
        <begin position="566"/>
        <end position="575"/>
    </location>
</feature>
<keyword evidence="2" id="KW-0547">Nucleotide-binding</keyword>
<dbReference type="Gene3D" id="3.40.50.300">
    <property type="entry name" value="P-loop containing nucleotide triphosphate hydrolases"/>
    <property type="match status" value="1"/>
</dbReference>
<name>A0A1F6EQZ7_9BACT</name>
<dbReference type="Gene3D" id="3.30.450.90">
    <property type="match status" value="1"/>
</dbReference>
<dbReference type="InterPro" id="IPR037257">
    <property type="entry name" value="T2SS_E_N_sf"/>
</dbReference>
<dbReference type="AlphaFoldDB" id="A0A1F6EQZ7"/>
<evidence type="ECO:0000256" key="4">
    <source>
        <dbReference type="SAM" id="MobiDB-lite"/>
    </source>
</evidence>
<keyword evidence="3" id="KW-0067">ATP-binding</keyword>
<dbReference type="GO" id="GO:0016887">
    <property type="term" value="F:ATP hydrolysis activity"/>
    <property type="evidence" value="ECO:0007669"/>
    <property type="project" value="TreeGrafter"/>
</dbReference>
<reference evidence="6 7" key="1">
    <citation type="journal article" date="2016" name="Nat. Commun.">
        <title>Thousands of microbial genomes shed light on interconnected biogeochemical processes in an aquifer system.</title>
        <authorList>
            <person name="Anantharaman K."/>
            <person name="Brown C.T."/>
            <person name="Hug L.A."/>
            <person name="Sharon I."/>
            <person name="Castelle C.J."/>
            <person name="Probst A.J."/>
            <person name="Thomas B.C."/>
            <person name="Singh A."/>
            <person name="Wilkins M.J."/>
            <person name="Karaoz U."/>
            <person name="Brodie E.L."/>
            <person name="Williams K.H."/>
            <person name="Hubbard S.S."/>
            <person name="Banfield J.F."/>
        </authorList>
    </citation>
    <scope>NUCLEOTIDE SEQUENCE [LARGE SCALE GENOMIC DNA]</scope>
</reference>
<dbReference type="EMBL" id="MFLU01000006">
    <property type="protein sequence ID" value="OGG76038.1"/>
    <property type="molecule type" value="Genomic_DNA"/>
</dbReference>
<dbReference type="InterPro" id="IPR007831">
    <property type="entry name" value="T2SS_GspE_N"/>
</dbReference>
<gene>
    <name evidence="6" type="ORF">A3A34_00090</name>
</gene>
<dbReference type="Pfam" id="PF00437">
    <property type="entry name" value="T2SSE"/>
    <property type="match status" value="1"/>
</dbReference>
<dbReference type="SUPFAM" id="SSF160246">
    <property type="entry name" value="EspE N-terminal domain-like"/>
    <property type="match status" value="1"/>
</dbReference>
<evidence type="ECO:0000256" key="3">
    <source>
        <dbReference type="ARBA" id="ARBA00022840"/>
    </source>
</evidence>
<dbReference type="GO" id="GO:0005886">
    <property type="term" value="C:plasma membrane"/>
    <property type="evidence" value="ECO:0007669"/>
    <property type="project" value="TreeGrafter"/>
</dbReference>
<protein>
    <recommendedName>
        <fullName evidence="5">Bacterial type II secretion system protein E domain-containing protein</fullName>
    </recommendedName>
</protein>